<name>A0A4Q1BBI7_TREME</name>
<reference evidence="1 2" key="1">
    <citation type="submission" date="2016-06" db="EMBL/GenBank/DDBJ databases">
        <title>Evolution of pathogenesis and genome organization in the Tremellales.</title>
        <authorList>
            <person name="Cuomo C."/>
            <person name="Litvintseva A."/>
            <person name="Heitman J."/>
            <person name="Chen Y."/>
            <person name="Sun S."/>
            <person name="Springer D."/>
            <person name="Dromer F."/>
            <person name="Young S."/>
            <person name="Zeng Q."/>
            <person name="Chapman S."/>
            <person name="Gujja S."/>
            <person name="Saif S."/>
            <person name="Birren B."/>
        </authorList>
    </citation>
    <scope>NUCLEOTIDE SEQUENCE [LARGE SCALE GENOMIC DNA]</scope>
    <source>
        <strain evidence="1 2">ATCC 28783</strain>
    </source>
</reference>
<sequence>MTDALPQTKLTVENSRERVIIHSPGSKDSSLADASGGFDREWFMGRWGVVWSTLPMWKDKKDVVITYTSLPDTQKNEAFDSCVEYRKRSAADGSKPSTVKGREILTPHTNGATFDWRGKGLLFFVSSHWEVLGYGKDEESSLQWAVTFFSKTLFTPAGIDIYLRSTSSSPTSETRAQLRSEIVEALYRVDDPFVAELAKSGFEIPGTV</sequence>
<dbReference type="InParanoid" id="A0A4Q1BBI7"/>
<dbReference type="EMBL" id="SDIL01000164">
    <property type="protein sequence ID" value="RXK35024.1"/>
    <property type="molecule type" value="Genomic_DNA"/>
</dbReference>
<dbReference type="STRING" id="5217.A0A4Q1BBI7"/>
<comment type="caution">
    <text evidence="1">The sequence shown here is derived from an EMBL/GenBank/DDBJ whole genome shotgun (WGS) entry which is preliminary data.</text>
</comment>
<proteinExistence type="predicted"/>
<keyword evidence="2" id="KW-1185">Reference proteome</keyword>
<dbReference type="AlphaFoldDB" id="A0A4Q1BBI7"/>
<dbReference type="Proteomes" id="UP000289152">
    <property type="component" value="Unassembled WGS sequence"/>
</dbReference>
<accession>A0A4Q1BBI7</accession>
<protein>
    <submittedName>
        <fullName evidence="1">Uncharacterized protein</fullName>
    </submittedName>
</protein>
<organism evidence="1 2">
    <name type="scientific">Tremella mesenterica</name>
    <name type="common">Jelly fungus</name>
    <dbReference type="NCBI Taxonomy" id="5217"/>
    <lineage>
        <taxon>Eukaryota</taxon>
        <taxon>Fungi</taxon>
        <taxon>Dikarya</taxon>
        <taxon>Basidiomycota</taxon>
        <taxon>Agaricomycotina</taxon>
        <taxon>Tremellomycetes</taxon>
        <taxon>Tremellales</taxon>
        <taxon>Tremellaceae</taxon>
        <taxon>Tremella</taxon>
    </lineage>
</organism>
<gene>
    <name evidence="1" type="ORF">M231_07727</name>
</gene>
<evidence type="ECO:0000313" key="2">
    <source>
        <dbReference type="Proteomes" id="UP000289152"/>
    </source>
</evidence>
<evidence type="ECO:0000313" key="1">
    <source>
        <dbReference type="EMBL" id="RXK35024.1"/>
    </source>
</evidence>
<dbReference type="OrthoDB" id="9975758at2759"/>